<feature type="domain" description="PASTA" evidence="1">
    <location>
        <begin position="144"/>
        <end position="214"/>
    </location>
</feature>
<dbReference type="OrthoDB" id="6882896at2"/>
<accession>A0A4Y8ZQ25</accession>
<dbReference type="CDD" id="cd06577">
    <property type="entry name" value="PASTA_pknB"/>
    <property type="match status" value="1"/>
</dbReference>
<dbReference type="Gene3D" id="3.30.10.20">
    <property type="match status" value="1"/>
</dbReference>
<keyword evidence="3" id="KW-1185">Reference proteome</keyword>
<dbReference type="Proteomes" id="UP000298213">
    <property type="component" value="Unassembled WGS sequence"/>
</dbReference>
<gene>
    <name evidence="2" type="ORF">E2493_11925</name>
</gene>
<dbReference type="EMBL" id="SPDV01000020">
    <property type="protein sequence ID" value="TFI58103.1"/>
    <property type="molecule type" value="Genomic_DNA"/>
</dbReference>
<proteinExistence type="predicted"/>
<sequence length="214" mass="22166">MADPLKDVISDGFVAPLGDVIAAVGRGVADAQAALDQASLQATLSLYETEGDAATTLLREIGYRPTFYVLPETTCEVQMSMRVGGSSASDGSANAPPETPRLLQAKAYATPVDASFANRFGYEASASAKLTFKIVPVPPPLALDERRPVPDLLGKSVTDASAALARLGFEAEFHSNKGEVFSTPPPGGTIVLAQSPAALTLAKIGEIIVVTVPP</sequence>
<dbReference type="Pfam" id="PF03793">
    <property type="entry name" value="PASTA"/>
    <property type="match status" value="1"/>
</dbReference>
<dbReference type="InterPro" id="IPR005543">
    <property type="entry name" value="PASTA_dom"/>
</dbReference>
<comment type="caution">
    <text evidence="2">The sequence shown here is derived from an EMBL/GenBank/DDBJ whole genome shotgun (WGS) entry which is preliminary data.</text>
</comment>
<evidence type="ECO:0000313" key="3">
    <source>
        <dbReference type="Proteomes" id="UP000298213"/>
    </source>
</evidence>
<organism evidence="2 3">
    <name type="scientific">Sphingomonas parva</name>
    <dbReference type="NCBI Taxonomy" id="2555898"/>
    <lineage>
        <taxon>Bacteria</taxon>
        <taxon>Pseudomonadati</taxon>
        <taxon>Pseudomonadota</taxon>
        <taxon>Alphaproteobacteria</taxon>
        <taxon>Sphingomonadales</taxon>
        <taxon>Sphingomonadaceae</taxon>
        <taxon>Sphingomonas</taxon>
    </lineage>
</organism>
<evidence type="ECO:0000313" key="2">
    <source>
        <dbReference type="EMBL" id="TFI58103.1"/>
    </source>
</evidence>
<dbReference type="RefSeq" id="WP_135087034.1">
    <property type="nucleotide sequence ID" value="NZ_SPDV01000020.1"/>
</dbReference>
<reference evidence="2 3" key="1">
    <citation type="submission" date="2019-03" db="EMBL/GenBank/DDBJ databases">
        <title>Genome sequence of Sphingomonas sp. 17J27-24.</title>
        <authorList>
            <person name="Kim M."/>
            <person name="Maeng S."/>
            <person name="Sathiyaraj S."/>
        </authorList>
    </citation>
    <scope>NUCLEOTIDE SEQUENCE [LARGE SCALE GENOMIC DNA]</scope>
    <source>
        <strain evidence="2 3">17J27-24</strain>
    </source>
</reference>
<protein>
    <submittedName>
        <fullName evidence="2">PASTA domain-containing protein</fullName>
    </submittedName>
</protein>
<name>A0A4Y8ZQ25_9SPHN</name>
<dbReference type="SMART" id="SM00740">
    <property type="entry name" value="PASTA"/>
    <property type="match status" value="1"/>
</dbReference>
<dbReference type="AlphaFoldDB" id="A0A4Y8ZQ25"/>
<dbReference type="PROSITE" id="PS51178">
    <property type="entry name" value="PASTA"/>
    <property type="match status" value="1"/>
</dbReference>
<evidence type="ECO:0000259" key="1">
    <source>
        <dbReference type="PROSITE" id="PS51178"/>
    </source>
</evidence>